<evidence type="ECO:0000259" key="4">
    <source>
        <dbReference type="PROSITE" id="PS50013"/>
    </source>
</evidence>
<dbReference type="InterPro" id="IPR051219">
    <property type="entry name" value="Heterochromatin_chromo-domain"/>
</dbReference>
<dbReference type="PROSITE" id="PS50013">
    <property type="entry name" value="CHROMO_2"/>
    <property type="match status" value="1"/>
</dbReference>
<accession>A0A086TL85</accession>
<sequence>MSLDPIKGDKLAARYEGPYTVVRKNTGGSYVLKDGTGEELGRRFAPSQLKLVLDDFEETNIYEVEKILDHREQPGEGVEYLVKWKGFEKTKDRTWEPPENFIERKCIVDYWKSRNLPEAQSLQKPPNESRTAVTKRRATDEQQEYHSDQRENDSVVLNNITDEVQSKAPQRKRGRPRNNAARAEVSDQEEQTVEAQNELQRPSVQPGNNAALIAGTDQNESKLKLDGKNAKSRKERSTHASRRR</sequence>
<dbReference type="InterPro" id="IPR023780">
    <property type="entry name" value="Chromo_domain"/>
</dbReference>
<name>A0A086TL85_9FUNG</name>
<evidence type="ECO:0000256" key="2">
    <source>
        <dbReference type="ARBA" id="ARBA00023242"/>
    </source>
</evidence>
<dbReference type="OrthoDB" id="10267344at2759"/>
<evidence type="ECO:0000256" key="3">
    <source>
        <dbReference type="SAM" id="MobiDB-lite"/>
    </source>
</evidence>
<feature type="region of interest" description="Disordered" evidence="3">
    <location>
        <begin position="118"/>
        <end position="244"/>
    </location>
</feature>
<dbReference type="PANTHER" id="PTHR22812">
    <property type="entry name" value="CHROMOBOX PROTEIN"/>
    <property type="match status" value="1"/>
</dbReference>
<dbReference type="InterPro" id="IPR016197">
    <property type="entry name" value="Chromo-like_dom_sf"/>
</dbReference>
<feature type="compositionally biased region" description="Polar residues" evidence="3">
    <location>
        <begin position="193"/>
        <end position="208"/>
    </location>
</feature>
<dbReference type="Proteomes" id="UP000243308">
    <property type="component" value="Unassembled WGS sequence"/>
</dbReference>
<feature type="compositionally biased region" description="Polar residues" evidence="3">
    <location>
        <begin position="118"/>
        <end position="132"/>
    </location>
</feature>
<feature type="domain" description="Chromo" evidence="4">
    <location>
        <begin position="62"/>
        <end position="122"/>
    </location>
</feature>
<protein>
    <recommendedName>
        <fullName evidence="4">Chromo domain-containing protein</fullName>
    </recommendedName>
</protein>
<evidence type="ECO:0000313" key="6">
    <source>
        <dbReference type="Proteomes" id="UP000243308"/>
    </source>
</evidence>
<keyword evidence="6" id="KW-1185">Reference proteome</keyword>
<organism evidence="5 6">
    <name type="scientific">Podila verticillata NRRL 6337</name>
    <dbReference type="NCBI Taxonomy" id="1069443"/>
    <lineage>
        <taxon>Eukaryota</taxon>
        <taxon>Fungi</taxon>
        <taxon>Fungi incertae sedis</taxon>
        <taxon>Mucoromycota</taxon>
        <taxon>Mortierellomycotina</taxon>
        <taxon>Mortierellomycetes</taxon>
        <taxon>Mortierellales</taxon>
        <taxon>Mortierellaceae</taxon>
        <taxon>Podila</taxon>
    </lineage>
</organism>
<feature type="compositionally biased region" description="Basic and acidic residues" evidence="3">
    <location>
        <begin position="219"/>
        <end position="229"/>
    </location>
</feature>
<feature type="compositionally biased region" description="Basic and acidic residues" evidence="3">
    <location>
        <begin position="137"/>
        <end position="153"/>
    </location>
</feature>
<keyword evidence="2" id="KW-0539">Nucleus</keyword>
<dbReference type="InterPro" id="IPR000953">
    <property type="entry name" value="Chromo/chromo_shadow_dom"/>
</dbReference>
<dbReference type="EMBL" id="KN042430">
    <property type="protein sequence ID" value="KFH62712.1"/>
    <property type="molecule type" value="Genomic_DNA"/>
</dbReference>
<dbReference type="Gene3D" id="2.40.50.40">
    <property type="match status" value="1"/>
</dbReference>
<feature type="compositionally biased region" description="Basic residues" evidence="3">
    <location>
        <begin position="230"/>
        <end position="244"/>
    </location>
</feature>
<dbReference type="Pfam" id="PF00385">
    <property type="entry name" value="Chromo"/>
    <property type="match status" value="1"/>
</dbReference>
<comment type="subcellular location">
    <subcellularLocation>
        <location evidence="1">Nucleus</location>
    </subcellularLocation>
</comment>
<evidence type="ECO:0000256" key="1">
    <source>
        <dbReference type="ARBA" id="ARBA00004123"/>
    </source>
</evidence>
<dbReference type="GO" id="GO:0005634">
    <property type="term" value="C:nucleus"/>
    <property type="evidence" value="ECO:0007669"/>
    <property type="project" value="UniProtKB-SubCell"/>
</dbReference>
<evidence type="ECO:0000313" key="5">
    <source>
        <dbReference type="EMBL" id="KFH62712.1"/>
    </source>
</evidence>
<dbReference type="SUPFAM" id="SSF54160">
    <property type="entry name" value="Chromo domain-like"/>
    <property type="match status" value="1"/>
</dbReference>
<dbReference type="AlphaFoldDB" id="A0A086TL85"/>
<gene>
    <name evidence="5" type="ORF">MVEG_11239</name>
</gene>
<dbReference type="SMART" id="SM00298">
    <property type="entry name" value="CHROMO"/>
    <property type="match status" value="1"/>
</dbReference>
<dbReference type="CDD" id="cd00024">
    <property type="entry name" value="CD_CSD"/>
    <property type="match status" value="1"/>
</dbReference>
<reference evidence="5 6" key="1">
    <citation type="submission" date="2011-02" db="EMBL/GenBank/DDBJ databases">
        <title>The Genome Sequence of Mortierella verticillata NRRL 6337.</title>
        <authorList>
            <consortium name="The Broad Institute Genome Sequencing Platform"/>
            <person name="Russ C."/>
            <person name="Cuomo C."/>
            <person name="Burger G."/>
            <person name="Gray M.W."/>
            <person name="Holland P.W.H."/>
            <person name="King N."/>
            <person name="Lang F.B.F."/>
            <person name="Roger A.J."/>
            <person name="Ruiz-Trillo I."/>
            <person name="Young S.K."/>
            <person name="Zeng Q."/>
            <person name="Gargeya S."/>
            <person name="Alvarado L."/>
            <person name="Berlin A."/>
            <person name="Chapman S.B."/>
            <person name="Chen Z."/>
            <person name="Freedman E."/>
            <person name="Gellesch M."/>
            <person name="Goldberg J."/>
            <person name="Griggs A."/>
            <person name="Gujja S."/>
            <person name="Heilman E."/>
            <person name="Heiman D."/>
            <person name="Howarth C."/>
            <person name="Mehta T."/>
            <person name="Neiman D."/>
            <person name="Pearson M."/>
            <person name="Roberts A."/>
            <person name="Saif S."/>
            <person name="Shea T."/>
            <person name="Shenoy N."/>
            <person name="Sisk P."/>
            <person name="Stolte C."/>
            <person name="Sykes S."/>
            <person name="White J."/>
            <person name="Yandava C."/>
            <person name="Haas B."/>
            <person name="Nusbaum C."/>
            <person name="Birren B."/>
        </authorList>
    </citation>
    <scope>NUCLEOTIDE SEQUENCE [LARGE SCALE GENOMIC DNA]</scope>
    <source>
        <strain evidence="5 6">NRRL 6337</strain>
    </source>
</reference>
<proteinExistence type="predicted"/>